<dbReference type="AlphaFoldDB" id="A0A0H5RJD8"/>
<evidence type="ECO:0000313" key="1">
    <source>
        <dbReference type="EMBL" id="CRZ08799.1"/>
    </source>
</evidence>
<organism evidence="1">
    <name type="scientific">Spongospora subterranea</name>
    <dbReference type="NCBI Taxonomy" id="70186"/>
    <lineage>
        <taxon>Eukaryota</taxon>
        <taxon>Sar</taxon>
        <taxon>Rhizaria</taxon>
        <taxon>Endomyxa</taxon>
        <taxon>Phytomyxea</taxon>
        <taxon>Plasmodiophorida</taxon>
        <taxon>Plasmodiophoridae</taxon>
        <taxon>Spongospora</taxon>
    </lineage>
</organism>
<dbReference type="EMBL" id="HACM01008357">
    <property type="protein sequence ID" value="CRZ08799.1"/>
    <property type="molecule type" value="Transcribed_RNA"/>
</dbReference>
<name>A0A0H5RJD8_9EUKA</name>
<accession>A0A0H5RJD8</accession>
<reference evidence="1" key="1">
    <citation type="submission" date="2015-04" db="EMBL/GenBank/DDBJ databases">
        <title>The genome sequence of the plant pathogenic Rhizarian Plasmodiophora brassicae reveals insights in its biotrophic life cycle and the origin of chitin synthesis.</title>
        <authorList>
            <person name="Schwelm A."/>
            <person name="Fogelqvist J."/>
            <person name="Knaust A."/>
            <person name="Julke S."/>
            <person name="Lilja T."/>
            <person name="Dhandapani V."/>
            <person name="Bonilla-Rosso G."/>
            <person name="Karlsson M."/>
            <person name="Shevchenko A."/>
            <person name="Choi S.R."/>
            <person name="Kim H.G."/>
            <person name="Park J.Y."/>
            <person name="Lim Y.P."/>
            <person name="Ludwig-Muller J."/>
            <person name="Dixelius C."/>
        </authorList>
    </citation>
    <scope>NUCLEOTIDE SEQUENCE</scope>
    <source>
        <tissue evidence="1">Potato root galls</tissue>
    </source>
</reference>
<sequence length="111" mass="12644">MWETPFGAGYQIDRLLHNNRKAMIAMNNRQFPGRLPFTVQLELQNTGYVPIPNERCDRKKHLRAQPIEIASRPDQLTRQQSNHCALLDPIEANIGVSTSHGRLLVAKVDTD</sequence>
<protein>
    <submittedName>
        <fullName evidence="1">Uncharacterized protein</fullName>
    </submittedName>
</protein>
<proteinExistence type="predicted"/>